<feature type="signal peptide" evidence="2">
    <location>
        <begin position="1"/>
        <end position="32"/>
    </location>
</feature>
<accession>A0AAV7PCM2</accession>
<evidence type="ECO:0000256" key="1">
    <source>
        <dbReference type="SAM" id="MobiDB-lite"/>
    </source>
</evidence>
<gene>
    <name evidence="3" type="ORF">NDU88_004325</name>
</gene>
<organism evidence="3 4">
    <name type="scientific">Pleurodeles waltl</name>
    <name type="common">Iberian ribbed newt</name>
    <dbReference type="NCBI Taxonomy" id="8319"/>
    <lineage>
        <taxon>Eukaryota</taxon>
        <taxon>Metazoa</taxon>
        <taxon>Chordata</taxon>
        <taxon>Craniata</taxon>
        <taxon>Vertebrata</taxon>
        <taxon>Euteleostomi</taxon>
        <taxon>Amphibia</taxon>
        <taxon>Batrachia</taxon>
        <taxon>Caudata</taxon>
        <taxon>Salamandroidea</taxon>
        <taxon>Salamandridae</taxon>
        <taxon>Pleurodelinae</taxon>
        <taxon>Pleurodeles</taxon>
    </lineage>
</organism>
<evidence type="ECO:0000313" key="4">
    <source>
        <dbReference type="Proteomes" id="UP001066276"/>
    </source>
</evidence>
<sequence>MEFRLVNPVPVRMMRNTLSHLLALTAINLLLCALLERGRCPAGGEEEVRGGNRDPSSTQVLWAWQPVREAMCVQKGRVSGPQRCTSLVQTRSFGSPLLLTAVLPKSKQLLYFVPQATGSAAAPWTPEGPCGHLAAGPCFPGEEVVNMRLPQCRVSFTTVPKHTPGRGAPQSGSHFPRGQATPPLAPFLQ</sequence>
<keyword evidence="4" id="KW-1185">Reference proteome</keyword>
<evidence type="ECO:0000256" key="2">
    <source>
        <dbReference type="SAM" id="SignalP"/>
    </source>
</evidence>
<comment type="caution">
    <text evidence="3">The sequence shown here is derived from an EMBL/GenBank/DDBJ whole genome shotgun (WGS) entry which is preliminary data.</text>
</comment>
<dbReference type="Proteomes" id="UP001066276">
    <property type="component" value="Chromosome 7"/>
</dbReference>
<proteinExistence type="predicted"/>
<evidence type="ECO:0000313" key="3">
    <source>
        <dbReference type="EMBL" id="KAJ1125910.1"/>
    </source>
</evidence>
<protein>
    <submittedName>
        <fullName evidence="3">Uncharacterized protein</fullName>
    </submittedName>
</protein>
<reference evidence="3" key="1">
    <citation type="journal article" date="2022" name="bioRxiv">
        <title>Sequencing and chromosome-scale assembly of the giantPleurodeles waltlgenome.</title>
        <authorList>
            <person name="Brown T."/>
            <person name="Elewa A."/>
            <person name="Iarovenko S."/>
            <person name="Subramanian E."/>
            <person name="Araus A.J."/>
            <person name="Petzold A."/>
            <person name="Susuki M."/>
            <person name="Suzuki K.-i.T."/>
            <person name="Hayashi T."/>
            <person name="Toyoda A."/>
            <person name="Oliveira C."/>
            <person name="Osipova E."/>
            <person name="Leigh N.D."/>
            <person name="Simon A."/>
            <person name="Yun M.H."/>
        </authorList>
    </citation>
    <scope>NUCLEOTIDE SEQUENCE</scope>
    <source>
        <strain evidence="3">20211129_DDA</strain>
        <tissue evidence="3">Liver</tissue>
    </source>
</reference>
<dbReference type="AlphaFoldDB" id="A0AAV7PCM2"/>
<keyword evidence="2" id="KW-0732">Signal</keyword>
<feature type="region of interest" description="Disordered" evidence="1">
    <location>
        <begin position="158"/>
        <end position="189"/>
    </location>
</feature>
<dbReference type="EMBL" id="JANPWB010000011">
    <property type="protein sequence ID" value="KAJ1125910.1"/>
    <property type="molecule type" value="Genomic_DNA"/>
</dbReference>
<name>A0AAV7PCM2_PLEWA</name>
<feature type="chain" id="PRO_5043641981" evidence="2">
    <location>
        <begin position="33"/>
        <end position="189"/>
    </location>
</feature>